<accession>A0A7M5V744</accession>
<dbReference type="AlphaFoldDB" id="A0A7M5V744"/>
<dbReference type="Proteomes" id="UP000594262">
    <property type="component" value="Unplaced"/>
</dbReference>
<organism evidence="1 2">
    <name type="scientific">Clytia hemisphaerica</name>
    <dbReference type="NCBI Taxonomy" id="252671"/>
    <lineage>
        <taxon>Eukaryota</taxon>
        <taxon>Metazoa</taxon>
        <taxon>Cnidaria</taxon>
        <taxon>Hydrozoa</taxon>
        <taxon>Hydroidolina</taxon>
        <taxon>Leptothecata</taxon>
        <taxon>Obeliida</taxon>
        <taxon>Clytiidae</taxon>
        <taxon>Clytia</taxon>
    </lineage>
</organism>
<sequence>MFPCQNPVSTSNDNEELFYVTIQNTSGKTLCKWYPPPKTNDIITPINLLIFLREDLGIPFNFLILYLGDQSLSYKIGIQDNRWHDEEILVSNRPAVVKIALRNYCNGGDQIVIDKLAKKFDLMQARCVKIIEDRSKAILIENILDLSSINGQRHWLKCVQSLMYRNYGLISSKYTLKLVDDIVNLNKSGNSTSTRRPLKSFSRLEDLFFSSNIEEFKEIVYLELSLVGGCLDEEKRKDFYFSILKVETLVLKSLTRVEKLKMSDYKFFHILQDFIDRDWKIPKHLQVYMHHGQEIQNISMFVDLFLDHGTSEEKLNRCLILNLISKEPNFINIDLECPYDSSHTQRLGVPQTIRIKETATLMDVEKALLETTKIQFTVYPPVETYQELYKAQLQEKNIFFNDQDFNLPKDEMYIYELERKCIGSFFLQVFRNVNVQIQRCDDCQSPEPFQKTFSIALSDVSVKDVENKFSVDFPNGFCCHETKLKFLVEPDNSISLRSNVLVVEDNQVLNFKAVKRSLSTRFKQFLGLKK</sequence>
<name>A0A7M5V744_9CNID</name>
<keyword evidence="2" id="KW-1185">Reference proteome</keyword>
<protein>
    <submittedName>
        <fullName evidence="1">Uncharacterized protein</fullName>
    </submittedName>
</protein>
<dbReference type="EnsemblMetazoa" id="CLYHEMT004598.1">
    <property type="protein sequence ID" value="CLYHEMP004598.1"/>
    <property type="gene ID" value="CLYHEMG004598"/>
</dbReference>
<evidence type="ECO:0000313" key="2">
    <source>
        <dbReference type="Proteomes" id="UP000594262"/>
    </source>
</evidence>
<evidence type="ECO:0000313" key="1">
    <source>
        <dbReference type="EnsemblMetazoa" id="CLYHEMP004598.1"/>
    </source>
</evidence>
<reference evidence="1" key="1">
    <citation type="submission" date="2021-01" db="UniProtKB">
        <authorList>
            <consortium name="EnsemblMetazoa"/>
        </authorList>
    </citation>
    <scope>IDENTIFICATION</scope>
</reference>
<proteinExistence type="predicted"/>